<reference evidence="1 2" key="1">
    <citation type="submission" date="2016-05" db="EMBL/GenBank/DDBJ databases">
        <title>Comparative genomics of biotechnologically important yeasts.</title>
        <authorList>
            <consortium name="DOE Joint Genome Institute"/>
            <person name="Riley R."/>
            <person name="Haridas S."/>
            <person name="Wolfe K.H."/>
            <person name="Lopes M.R."/>
            <person name="Hittinger C.T."/>
            <person name="Goker M."/>
            <person name="Salamov A."/>
            <person name="Wisecaver J."/>
            <person name="Long T.M."/>
            <person name="Aerts A.L."/>
            <person name="Barry K."/>
            <person name="Choi C."/>
            <person name="Clum A."/>
            <person name="Coughlan A.Y."/>
            <person name="Deshpande S."/>
            <person name="Douglass A.P."/>
            <person name="Hanson S.J."/>
            <person name="Klenk H.-P."/>
            <person name="LaButti K."/>
            <person name="Lapidus A."/>
            <person name="Lindquist E."/>
            <person name="Lipzen A."/>
            <person name="Meier-kolthoff J.P."/>
            <person name="Ohm R.A."/>
            <person name="Otillar R.P."/>
            <person name="Pangilinan J."/>
            <person name="Peng Y."/>
            <person name="Rokas A."/>
            <person name="Rosa C.A."/>
            <person name="Scheuner C."/>
            <person name="Sibirny A.A."/>
            <person name="Slot J.C."/>
            <person name="Stielow J.B."/>
            <person name="Sun H."/>
            <person name="Kurtzman C.P."/>
            <person name="Blackwell M."/>
            <person name="Grigoriev I.V."/>
            <person name="Jeffries T.W."/>
        </authorList>
    </citation>
    <scope>NUCLEOTIDE SEQUENCE [LARGE SCALE GENOMIC DNA]</scope>
    <source>
        <strain evidence="1 2">NRRL YB-4993</strain>
    </source>
</reference>
<evidence type="ECO:0000313" key="1">
    <source>
        <dbReference type="EMBL" id="OBA16129.1"/>
    </source>
</evidence>
<protein>
    <submittedName>
        <fullName evidence="1">Uncharacterized protein</fullName>
    </submittedName>
</protein>
<comment type="caution">
    <text evidence="1">The sequence shown here is derived from an EMBL/GenBank/DDBJ whole genome shotgun (WGS) entry which is preliminary data.</text>
</comment>
<accession>A0A1A0GWJ5</accession>
<dbReference type="EMBL" id="LXTC01000014">
    <property type="protein sequence ID" value="OBA16129.1"/>
    <property type="molecule type" value="Genomic_DNA"/>
</dbReference>
<dbReference type="RefSeq" id="XP_018709236.1">
    <property type="nucleotide sequence ID" value="XM_018854422.1"/>
</dbReference>
<dbReference type="AlphaFoldDB" id="A0A1A0GWJ5"/>
<dbReference type="Proteomes" id="UP000092555">
    <property type="component" value="Unassembled WGS sequence"/>
</dbReference>
<name>A0A1A0GWJ5_9ASCO</name>
<sequence length="108" mass="11980">MAPLSGPKPLLRAVSLSSACSALTSEPRLTWIRWYAAWHHASGHWLVLSTAPRPLRHNVWILWPAGGVGVLPRLLQLSCSDVYISARILFSTHVFLAAWTVAHLKTSF</sequence>
<keyword evidence="2" id="KW-1185">Reference proteome</keyword>
<proteinExistence type="predicted"/>
<organism evidence="1 2">
    <name type="scientific">Metschnikowia bicuspidata var. bicuspidata NRRL YB-4993</name>
    <dbReference type="NCBI Taxonomy" id="869754"/>
    <lineage>
        <taxon>Eukaryota</taxon>
        <taxon>Fungi</taxon>
        <taxon>Dikarya</taxon>
        <taxon>Ascomycota</taxon>
        <taxon>Saccharomycotina</taxon>
        <taxon>Pichiomycetes</taxon>
        <taxon>Metschnikowiaceae</taxon>
        <taxon>Metschnikowia</taxon>
    </lineage>
</organism>
<gene>
    <name evidence="1" type="ORF">METBIDRAFT_137672</name>
</gene>
<dbReference type="GeneID" id="30027398"/>
<evidence type="ECO:0000313" key="2">
    <source>
        <dbReference type="Proteomes" id="UP000092555"/>
    </source>
</evidence>